<accession>A0A0P8AFR6</accession>
<feature type="domain" description="NAD(P)-binding" evidence="1">
    <location>
        <begin position="18"/>
        <end position="157"/>
    </location>
</feature>
<evidence type="ECO:0000313" key="3">
    <source>
        <dbReference type="Proteomes" id="UP000050360"/>
    </source>
</evidence>
<dbReference type="InterPro" id="IPR016040">
    <property type="entry name" value="NAD(P)-bd_dom"/>
</dbReference>
<dbReference type="Gene3D" id="3.40.50.720">
    <property type="entry name" value="NAD(P)-binding Rossmann-like Domain"/>
    <property type="match status" value="1"/>
</dbReference>
<dbReference type="PANTHER" id="PTHR12126:SF11">
    <property type="entry name" value="NADH DEHYDROGENASE [UBIQUINONE] 1 ALPHA SUBCOMPLEX SUBUNIT 9, MITOCHONDRIAL"/>
    <property type="match status" value="1"/>
</dbReference>
<dbReference type="InterPro" id="IPR051207">
    <property type="entry name" value="ComplexI_NDUFA9_subunit"/>
</dbReference>
<proteinExistence type="predicted"/>
<dbReference type="InterPro" id="IPR036291">
    <property type="entry name" value="NAD(P)-bd_dom_sf"/>
</dbReference>
<reference evidence="2 3" key="1">
    <citation type="submission" date="2015-09" db="EMBL/GenBank/DDBJ databases">
        <title>A metagenomics-based metabolic model of nitrate-dependent anaerobic oxidation of methane by Methanoperedens-like archaea.</title>
        <authorList>
            <person name="Arshad A."/>
            <person name="Speth D.R."/>
            <person name="De Graaf R.M."/>
            <person name="Op Den Camp H.J."/>
            <person name="Jetten M.S."/>
            <person name="Welte C.U."/>
        </authorList>
    </citation>
    <scope>NUCLEOTIDE SEQUENCE [LARGE SCALE GENOMIC DNA]</scope>
</reference>
<organism evidence="2 3">
    <name type="scientific">Candidatus Methanoperedens nitratireducens</name>
    <dbReference type="NCBI Taxonomy" id="1392998"/>
    <lineage>
        <taxon>Archaea</taxon>
        <taxon>Methanobacteriati</taxon>
        <taxon>Methanobacteriota</taxon>
        <taxon>Stenosarchaea group</taxon>
        <taxon>Methanomicrobia</taxon>
        <taxon>Methanosarcinales</taxon>
        <taxon>ANME-2 cluster</taxon>
        <taxon>Candidatus Methanoperedentaceae</taxon>
        <taxon>Candidatus Methanoperedens</taxon>
    </lineage>
</organism>
<dbReference type="AlphaFoldDB" id="A0A0P8AFR6"/>
<dbReference type="GO" id="GO:0044877">
    <property type="term" value="F:protein-containing complex binding"/>
    <property type="evidence" value="ECO:0007669"/>
    <property type="project" value="TreeGrafter"/>
</dbReference>
<sequence length="314" mass="35697">MLNTIHRTHSPDMILLTGATGFIGSRVLQALSLKNLQVRCLARKQKTSDNPNITYMTGDALDRNSLVAATKGVDTVYYFIHMMGNQPKGEQKRFDVLDRTAIENMVEACKINGVKRIIHLTGMRNPNEKLSHHLKSRKEVEDIIRNSGIDYTIFRASVIIGRGGAAFDILDTVVKKFPVIPVLDWEDTQVQPIFIDDVIKYLVECLGKKETVNKCFDIGCSQVLTYKELIQQYAEELGLKRTFIRIPGSWHRISSMVLGKLSPVDPNVVYWLIESLQNNMVCELNDLNKIFGFEPVSFKESLRRSIIRNNALIR</sequence>
<evidence type="ECO:0000313" key="2">
    <source>
        <dbReference type="EMBL" id="KPQ43152.1"/>
    </source>
</evidence>
<evidence type="ECO:0000259" key="1">
    <source>
        <dbReference type="Pfam" id="PF13460"/>
    </source>
</evidence>
<dbReference type="EMBL" id="LKCM01000173">
    <property type="protein sequence ID" value="KPQ43152.1"/>
    <property type="molecule type" value="Genomic_DNA"/>
</dbReference>
<dbReference type="Proteomes" id="UP000050360">
    <property type="component" value="Unassembled WGS sequence"/>
</dbReference>
<name>A0A0P8AFR6_9EURY</name>
<dbReference type="SUPFAM" id="SSF51735">
    <property type="entry name" value="NAD(P)-binding Rossmann-fold domains"/>
    <property type="match status" value="1"/>
</dbReference>
<dbReference type="PANTHER" id="PTHR12126">
    <property type="entry name" value="NADH-UBIQUINONE OXIDOREDUCTASE 39 KDA SUBUNIT-RELATED"/>
    <property type="match status" value="1"/>
</dbReference>
<comment type="caution">
    <text evidence="2">The sequence shown here is derived from an EMBL/GenBank/DDBJ whole genome shotgun (WGS) entry which is preliminary data.</text>
</comment>
<gene>
    <name evidence="2" type="ORF">MPEBLZ_02266</name>
</gene>
<protein>
    <submittedName>
        <fullName evidence="2">Nucleoside-diphosphate-sugar epimerase</fullName>
    </submittedName>
</protein>
<dbReference type="Pfam" id="PF13460">
    <property type="entry name" value="NAD_binding_10"/>
    <property type="match status" value="1"/>
</dbReference>